<evidence type="ECO:0000259" key="1">
    <source>
        <dbReference type="Pfam" id="PF02602"/>
    </source>
</evidence>
<proteinExistence type="predicted"/>
<dbReference type="AlphaFoldDB" id="A0A494TGZ9"/>
<organism evidence="2 3">
    <name type="scientific">Sphingomonas paeninsulae</name>
    <dbReference type="NCBI Taxonomy" id="2319844"/>
    <lineage>
        <taxon>Bacteria</taxon>
        <taxon>Pseudomonadati</taxon>
        <taxon>Pseudomonadota</taxon>
        <taxon>Alphaproteobacteria</taxon>
        <taxon>Sphingomonadales</taxon>
        <taxon>Sphingomonadaceae</taxon>
        <taxon>Sphingomonas</taxon>
    </lineage>
</organism>
<accession>A0A494TGZ9</accession>
<feature type="domain" description="Tetrapyrrole biosynthesis uroporphyrinogen III synthase" evidence="1">
    <location>
        <begin position="16"/>
        <end position="209"/>
    </location>
</feature>
<dbReference type="OrthoDB" id="7424801at2"/>
<dbReference type="InterPro" id="IPR036108">
    <property type="entry name" value="4pyrrol_syn_uPrphyn_synt_sf"/>
</dbReference>
<dbReference type="InterPro" id="IPR003754">
    <property type="entry name" value="4pyrrol_synth_uPrphyn_synth"/>
</dbReference>
<dbReference type="Gene3D" id="3.40.50.10090">
    <property type="match status" value="1"/>
</dbReference>
<name>A0A494TGZ9_SPHPE</name>
<dbReference type="GO" id="GO:0033014">
    <property type="term" value="P:tetrapyrrole biosynthetic process"/>
    <property type="evidence" value="ECO:0007669"/>
    <property type="project" value="InterPro"/>
</dbReference>
<evidence type="ECO:0000313" key="3">
    <source>
        <dbReference type="Proteomes" id="UP000276254"/>
    </source>
</evidence>
<reference evidence="2 3" key="1">
    <citation type="submission" date="2018-09" db="EMBL/GenBank/DDBJ databases">
        <title>Sphingomonas peninsula sp. nov., isolated from fildes peninsula, Antarctic soil.</title>
        <authorList>
            <person name="Yingchao G."/>
        </authorList>
    </citation>
    <scope>NUCLEOTIDE SEQUENCE [LARGE SCALE GENOMIC DNA]</scope>
    <source>
        <strain evidence="2 3">YZ-8</strain>
    </source>
</reference>
<dbReference type="KEGG" id="spha:D3Y57_12200"/>
<dbReference type="Proteomes" id="UP000276254">
    <property type="component" value="Chromosome"/>
</dbReference>
<evidence type="ECO:0000313" key="2">
    <source>
        <dbReference type="EMBL" id="AYJ86592.1"/>
    </source>
</evidence>
<dbReference type="Pfam" id="PF02602">
    <property type="entry name" value="HEM4"/>
    <property type="match status" value="1"/>
</dbReference>
<dbReference type="SUPFAM" id="SSF69618">
    <property type="entry name" value="HemD-like"/>
    <property type="match status" value="1"/>
</dbReference>
<dbReference type="RefSeq" id="WP_121153217.1">
    <property type="nucleotide sequence ID" value="NZ_CP032829.1"/>
</dbReference>
<dbReference type="GO" id="GO:0004852">
    <property type="term" value="F:uroporphyrinogen-III synthase activity"/>
    <property type="evidence" value="ECO:0007669"/>
    <property type="project" value="InterPro"/>
</dbReference>
<sequence length="221" mass="23161">MNRRLLILRPEPGASATAARAAAMGMKAIVRPLFETHAVEWSAPDAAMFDSVLMTSANAALHGGSGLAKYLNLPLYAVGDATAEAAKRVGFRNIISGNDDVTTIIGKMAEDQRNHALHLAGRDRTAFESTSFGVETVTVYVSEIVSAPAIPDDVVALVHSARAARRFAAVTMQKSSIALIAISSAAANAAGSGWQSVEIAGQPQDAAMLALAARLCEMREE</sequence>
<keyword evidence="3" id="KW-1185">Reference proteome</keyword>
<protein>
    <submittedName>
        <fullName evidence="2">Uroporphyrinogen III synthase HEM4</fullName>
    </submittedName>
</protein>
<dbReference type="EMBL" id="CP032829">
    <property type="protein sequence ID" value="AYJ86592.1"/>
    <property type="molecule type" value="Genomic_DNA"/>
</dbReference>
<gene>
    <name evidence="2" type="ORF">D3Y57_12200</name>
</gene>